<evidence type="ECO:0000256" key="2">
    <source>
        <dbReference type="SAM" id="Phobius"/>
    </source>
</evidence>
<feature type="transmembrane region" description="Helical" evidence="2">
    <location>
        <begin position="184"/>
        <end position="205"/>
    </location>
</feature>
<feature type="transmembrane region" description="Helical" evidence="2">
    <location>
        <begin position="328"/>
        <end position="348"/>
    </location>
</feature>
<feature type="transmembrane region" description="Helical" evidence="2">
    <location>
        <begin position="629"/>
        <end position="650"/>
    </location>
</feature>
<feature type="transmembrane region" description="Helical" evidence="2">
    <location>
        <begin position="369"/>
        <end position="398"/>
    </location>
</feature>
<feature type="transmembrane region" description="Helical" evidence="2">
    <location>
        <begin position="141"/>
        <end position="163"/>
    </location>
</feature>
<feature type="transmembrane region" description="Helical" evidence="2">
    <location>
        <begin position="790"/>
        <end position="811"/>
    </location>
</feature>
<comment type="caution">
    <text evidence="3">The sequence shown here is derived from an EMBL/GenBank/DDBJ whole genome shotgun (WGS) entry which is preliminary data.</text>
</comment>
<organism evidence="3 4">
    <name type="scientific">Triparma retinervis</name>
    <dbReference type="NCBI Taxonomy" id="2557542"/>
    <lineage>
        <taxon>Eukaryota</taxon>
        <taxon>Sar</taxon>
        <taxon>Stramenopiles</taxon>
        <taxon>Ochrophyta</taxon>
        <taxon>Bolidophyceae</taxon>
        <taxon>Parmales</taxon>
        <taxon>Triparmaceae</taxon>
        <taxon>Triparma</taxon>
    </lineage>
</organism>
<keyword evidence="4" id="KW-1185">Reference proteome</keyword>
<name>A0A9W6ZEF8_9STRA</name>
<proteinExistence type="predicted"/>
<dbReference type="InterPro" id="IPR018247">
    <property type="entry name" value="EF_Hand_1_Ca_BS"/>
</dbReference>
<reference evidence="3" key="1">
    <citation type="submission" date="2022-07" db="EMBL/GenBank/DDBJ databases">
        <title>Genome analysis of Parmales, a sister group of diatoms, reveals the evolutionary specialization of diatoms from phago-mixotrophs to photoautotrophs.</title>
        <authorList>
            <person name="Ban H."/>
            <person name="Sato S."/>
            <person name="Yoshikawa S."/>
            <person name="Kazumasa Y."/>
            <person name="Nakamura Y."/>
            <person name="Ichinomiya M."/>
            <person name="Saitoh K."/>
            <person name="Sato N."/>
            <person name="Blanc-Mathieu R."/>
            <person name="Endo H."/>
            <person name="Kuwata A."/>
            <person name="Ogata H."/>
        </authorList>
    </citation>
    <scope>NUCLEOTIDE SEQUENCE</scope>
</reference>
<keyword evidence="2" id="KW-0472">Membrane</keyword>
<dbReference type="EMBL" id="BRXZ01003335">
    <property type="protein sequence ID" value="GMH52844.1"/>
    <property type="molecule type" value="Genomic_DNA"/>
</dbReference>
<feature type="region of interest" description="Disordered" evidence="1">
    <location>
        <begin position="1"/>
        <end position="24"/>
    </location>
</feature>
<gene>
    <name evidence="3" type="ORF">TrRE_jg9025</name>
</gene>
<dbReference type="OrthoDB" id="204352at2759"/>
<feature type="transmembrane region" description="Helical" evidence="2">
    <location>
        <begin position="671"/>
        <end position="689"/>
    </location>
</feature>
<feature type="non-terminal residue" evidence="3">
    <location>
        <position position="1"/>
    </location>
</feature>
<dbReference type="AlphaFoldDB" id="A0A9W6ZEF8"/>
<evidence type="ECO:0000313" key="4">
    <source>
        <dbReference type="Proteomes" id="UP001165082"/>
    </source>
</evidence>
<dbReference type="PROSITE" id="PS00018">
    <property type="entry name" value="EF_HAND_1"/>
    <property type="match status" value="1"/>
</dbReference>
<evidence type="ECO:0000256" key="1">
    <source>
        <dbReference type="SAM" id="MobiDB-lite"/>
    </source>
</evidence>
<feature type="region of interest" description="Disordered" evidence="1">
    <location>
        <begin position="974"/>
        <end position="1058"/>
    </location>
</feature>
<feature type="transmembrane region" description="Helical" evidence="2">
    <location>
        <begin position="252"/>
        <end position="278"/>
    </location>
</feature>
<sequence length="1058" mass="121146">MYPKSEQPQSPSCSVSGVESSGRSFGKRISTHISQRVSEGLSHSADLHGLGFKSEIKDTAMFARGIVQIIRALHCYPCRRAQVERIQFSPVNLWFLKLYHNSLYRRLVYTNLALLILTPIVGFDPATSTASIMSIRGFDGFARIATPLNILVVFVDIAIKCMAYSELAYFSPRRHLFNLDREVVSTYTMIFCNFFLLFQFCNYGWRPEVPNQMGVLSVFVRTPLFRSVLVLARSHNLQHDILSKVHSLRKSLPIIFMSLAIFLVLCIGLTVLIGVVIVPDMRMTSFYKSSSNYPPGAQELFNFNSSSPDTQNLIKMWQDELDSSFKSIFRTMITLFIGMTYSNYYKIFRLLWDNTLRDSPDVIRSIPRVVASIFLSFFGVFVIVMDCIIVAVCVNAFAEHRSKTAAYSMKQEIANLESAFDFLTRSANKDHITKDIWMEILLASGRKFSKKRSLNNEFVEASILIFEMIDTDNSDSLEKSEFVNACVKGFLGTVKKKPIQVPGSKMKKKGMFHLSEHSWGLLSIAFDTVGANTLWIVNSLVQLVFVVYFWDALSKITDEAIEETQNRFSREIFNMSYTSILEVACYDDADAANTCFPQPPLGSSFTAEDFQDEFSDNFTALYRKEMGTVVSVDTFFLALALLECIFRVMAYKRRSRVYPTFQKRVVPKMELIDFSVVLLIIATLLAYELSLAEDGGRFHRLALATRGIRMFRFFPAIVRFRSADHHLLLKREQSGRKLPRNDWLKSLFNFEMRIDINYDKKRLQSKSSKGPVMRLANTFVQCFYFALRQAFLVSLVLYIFACLFQSVLYWVPCTTFGDYLGTDKMLKGAYLPEECGRNIVDYGYLNVSLVFRDFGRTLVSIGVAFFMKDPQEIFGYVIQLADHPDYDELANKRLIFTLFFAYYISMILFIFNFVTAEIMQLSDLLRFNMLHQVEMDFLKPDNSDFVYCIEWKLNLTSRRGAMIIEYYTKKLNNDASDDDRSDDNDEEYYSENEGGLGGGVEDDAERRSTASNTSKGSRFMKRSTIGGKTVTVRNQIKRSSTARMNSSAEDEDGVELQE</sequence>
<keyword evidence="2" id="KW-1133">Transmembrane helix</keyword>
<feature type="compositionally biased region" description="Low complexity" evidence="1">
    <location>
        <begin position="10"/>
        <end position="24"/>
    </location>
</feature>
<feature type="compositionally biased region" description="Acidic residues" evidence="1">
    <location>
        <begin position="975"/>
        <end position="990"/>
    </location>
</feature>
<protein>
    <submittedName>
        <fullName evidence="3">Uncharacterized protein</fullName>
    </submittedName>
</protein>
<feature type="transmembrane region" description="Helical" evidence="2">
    <location>
        <begin position="103"/>
        <end position="121"/>
    </location>
</feature>
<accession>A0A9W6ZEF8</accession>
<keyword evidence="2" id="KW-0812">Transmembrane</keyword>
<feature type="compositionally biased region" description="Polar residues" evidence="1">
    <location>
        <begin position="1031"/>
        <end position="1047"/>
    </location>
</feature>
<evidence type="ECO:0000313" key="3">
    <source>
        <dbReference type="EMBL" id="GMH52844.1"/>
    </source>
</evidence>
<dbReference type="Proteomes" id="UP001165082">
    <property type="component" value="Unassembled WGS sequence"/>
</dbReference>
<feature type="compositionally biased region" description="Acidic residues" evidence="1">
    <location>
        <begin position="1048"/>
        <end position="1058"/>
    </location>
</feature>
<feature type="transmembrane region" description="Helical" evidence="2">
    <location>
        <begin position="894"/>
        <end position="916"/>
    </location>
</feature>